<evidence type="ECO:0000313" key="3">
    <source>
        <dbReference type="EMBL" id="VFK65347.1"/>
    </source>
</evidence>
<gene>
    <name evidence="2" type="ORF">BECKTC1821D_GA0114238_12113</name>
    <name evidence="1" type="ORF">BECKTC1821E_GA0114239_11551</name>
    <name evidence="3" type="ORF">BECKTC1821F_GA0114240_11813</name>
</gene>
<accession>A0A451AH25</accession>
<dbReference type="EMBL" id="CAADFW010000181">
    <property type="protein sequence ID" value="VFK65347.1"/>
    <property type="molecule type" value="Genomic_DNA"/>
</dbReference>
<protein>
    <submittedName>
        <fullName evidence="3">Uncharacterized protein</fullName>
    </submittedName>
</protein>
<evidence type="ECO:0000313" key="2">
    <source>
        <dbReference type="EMBL" id="VFK52793.1"/>
    </source>
</evidence>
<dbReference type="AlphaFoldDB" id="A0A451AH25"/>
<sequence>MPLTNQELLGMQTSLRARWNNGLLSRSEDWKRIAGEVRSNSDSHTQPGIAETKKAGFLKIACIIMITNRYFAISKSFFDILLNMLDIMF</sequence>
<dbReference type="EMBL" id="CAADFT010000155">
    <property type="protein sequence ID" value="VFK49071.1"/>
    <property type="molecule type" value="Genomic_DNA"/>
</dbReference>
<dbReference type="EMBL" id="CAADFS010000211">
    <property type="protein sequence ID" value="VFK52793.1"/>
    <property type="molecule type" value="Genomic_DNA"/>
</dbReference>
<proteinExistence type="predicted"/>
<organism evidence="3">
    <name type="scientific">Candidatus Kentrum sp. TC</name>
    <dbReference type="NCBI Taxonomy" id="2126339"/>
    <lineage>
        <taxon>Bacteria</taxon>
        <taxon>Pseudomonadati</taxon>
        <taxon>Pseudomonadota</taxon>
        <taxon>Gammaproteobacteria</taxon>
        <taxon>Candidatus Kentrum</taxon>
    </lineage>
</organism>
<evidence type="ECO:0000313" key="1">
    <source>
        <dbReference type="EMBL" id="VFK49071.1"/>
    </source>
</evidence>
<reference evidence="3" key="1">
    <citation type="submission" date="2019-02" db="EMBL/GenBank/DDBJ databases">
        <authorList>
            <person name="Gruber-Vodicka R. H."/>
            <person name="Seah K. B. B."/>
        </authorList>
    </citation>
    <scope>NUCLEOTIDE SEQUENCE</scope>
    <source>
        <strain evidence="2">BECK_BZ123</strain>
        <strain evidence="1">BECK_BZ125</strain>
        <strain evidence="3">BECK_BZ126</strain>
    </source>
</reference>
<name>A0A451AH25_9GAMM</name>